<dbReference type="RefSeq" id="YP_002003888.1">
    <property type="nucleotide sequence ID" value="NC_011044.1"/>
</dbReference>
<evidence type="ECO:0000313" key="2">
    <source>
        <dbReference type="Proteomes" id="UP000000620"/>
    </source>
</evidence>
<dbReference type="KEGG" id="vg:6449972"/>
<evidence type="ECO:0000313" key="1">
    <source>
        <dbReference type="EMBL" id="ACF05052.1"/>
    </source>
</evidence>
<dbReference type="GeneID" id="6449972"/>
<organism evidence="1 2">
    <name type="scientific">Mycobacterium phage Nigel</name>
    <dbReference type="NCBI Taxonomy" id="543152"/>
    <lineage>
        <taxon>Viruses</taxon>
        <taxon>Duplodnaviria</taxon>
        <taxon>Heunggongvirae</taxon>
        <taxon>Uroviricota</taxon>
        <taxon>Caudoviricetes</taxon>
        <taxon>Bclasvirinae</taxon>
        <taxon>Coopervirus</taxon>
        <taxon>Coopervirus nigel</taxon>
    </lineage>
</organism>
<protein>
    <submittedName>
        <fullName evidence="1">Uncharacterized protein</fullName>
    </submittedName>
</protein>
<reference evidence="1 2" key="1">
    <citation type="submission" date="2008-05" db="EMBL/GenBank/DDBJ databases">
        <authorList>
            <person name="Scanlon M.A."/>
            <person name="Jacobs-Sera D."/>
            <person name="Hendrix R.W."/>
            <person name="Hatfull G.H."/>
        </authorList>
    </citation>
    <scope>NUCLEOTIDE SEQUENCE [LARGE SCALE GENOMIC DNA]</scope>
</reference>
<gene>
    <name evidence="1" type="ORF">Nigel_49</name>
</gene>
<proteinExistence type="predicted"/>
<sequence>MIVVRAAISATVDLPTSYANTVEEAEQQLAELIREQLGRIGNVRTTVEVTLRLDSVEQLRDQDVPGYIDYDGRYE</sequence>
<name>B3VLX8_9CAUD</name>
<keyword evidence="2" id="KW-1185">Reference proteome</keyword>
<dbReference type="Proteomes" id="UP000000620">
    <property type="component" value="Segment"/>
</dbReference>
<accession>B3VLX8</accession>
<dbReference type="EMBL" id="EU770221">
    <property type="protein sequence ID" value="ACF05052.1"/>
    <property type="molecule type" value="Genomic_DNA"/>
</dbReference>
<dbReference type="OrthoDB" id="25878at10239"/>